<comment type="caution">
    <text evidence="2">The sequence shown here is derived from an EMBL/GenBank/DDBJ whole genome shotgun (WGS) entry which is preliminary data.</text>
</comment>
<organism evidence="2 3">
    <name type="scientific">Cellulomonas hominis</name>
    <dbReference type="NCBI Taxonomy" id="156981"/>
    <lineage>
        <taxon>Bacteria</taxon>
        <taxon>Bacillati</taxon>
        <taxon>Actinomycetota</taxon>
        <taxon>Actinomycetes</taxon>
        <taxon>Micrococcales</taxon>
        <taxon>Cellulomonadaceae</taxon>
        <taxon>Cellulomonas</taxon>
    </lineage>
</organism>
<evidence type="ECO:0008006" key="4">
    <source>
        <dbReference type="Google" id="ProtNLM"/>
    </source>
</evidence>
<sequence length="185" mass="17558">MVARDTHLAARAVPGVPLLRASAAAGLLALLVACSGGSGDGGGGTASPASPTEEPATPTASGSPLALTAGSSVVGLPEGVAAPPTGAVAGASRTSDPSLIYVITFGSSTCPMVADPEALATGATAVEITFPEPTAGACTADYVPATSVVALPDVGSGDLQVLLGPAGDVTLPAGSDAPEWVIDQG</sequence>
<dbReference type="EMBL" id="SZYE01000086">
    <property type="protein sequence ID" value="TKR23392.1"/>
    <property type="molecule type" value="Genomic_DNA"/>
</dbReference>
<dbReference type="RefSeq" id="WP_154729817.1">
    <property type="nucleotide sequence ID" value="NZ_SZYE01000086.1"/>
</dbReference>
<reference evidence="2 3" key="1">
    <citation type="submission" date="2019-05" db="EMBL/GenBank/DDBJ databases">
        <title>Genome sequence of Cellulomonas hominis strain CS1.</title>
        <authorList>
            <person name="Belmont J."/>
            <person name="Maclea K.S."/>
        </authorList>
    </citation>
    <scope>NUCLEOTIDE SEQUENCE [LARGE SCALE GENOMIC DNA]</scope>
    <source>
        <strain evidence="2 3">CS1</strain>
    </source>
</reference>
<proteinExistence type="predicted"/>
<dbReference type="Proteomes" id="UP000308121">
    <property type="component" value="Unassembled WGS sequence"/>
</dbReference>
<name>A0A7Z8JYD4_9CELL</name>
<evidence type="ECO:0000313" key="3">
    <source>
        <dbReference type="Proteomes" id="UP000308121"/>
    </source>
</evidence>
<feature type="region of interest" description="Disordered" evidence="1">
    <location>
        <begin position="40"/>
        <end position="64"/>
    </location>
</feature>
<dbReference type="PROSITE" id="PS51257">
    <property type="entry name" value="PROKAR_LIPOPROTEIN"/>
    <property type="match status" value="1"/>
</dbReference>
<dbReference type="OrthoDB" id="4829965at2"/>
<evidence type="ECO:0000256" key="1">
    <source>
        <dbReference type="SAM" id="MobiDB-lite"/>
    </source>
</evidence>
<evidence type="ECO:0000313" key="2">
    <source>
        <dbReference type="EMBL" id="TKR23392.1"/>
    </source>
</evidence>
<feature type="compositionally biased region" description="Low complexity" evidence="1">
    <location>
        <begin position="46"/>
        <end position="61"/>
    </location>
</feature>
<gene>
    <name evidence="2" type="ORF">FA014_11490</name>
</gene>
<protein>
    <recommendedName>
        <fullName evidence="4">Lipoprotein</fullName>
    </recommendedName>
</protein>
<dbReference type="AlphaFoldDB" id="A0A7Z8JYD4"/>
<accession>A0A7Z8JYD4</accession>